<dbReference type="SMART" id="SM00842">
    <property type="entry name" value="FtsA"/>
    <property type="match status" value="1"/>
</dbReference>
<reference evidence="2 3" key="1">
    <citation type="submission" date="2017-12" db="EMBL/GenBank/DDBJ databases">
        <title>Complete genome sequence of Herbivorax saccincola GGR1, a novel Cellulosome-producing hydrolytic bacterium in a thermophilic biogas plant, established by Illumina and Nanopore MinION sequencing.</title>
        <authorList>
            <person name="Pechtl A."/>
            <person name="Ruckert C."/>
            <person name="Koeck D.E."/>
            <person name="Maus I."/>
            <person name="Winkler A."/>
            <person name="Kalinowski J."/>
            <person name="Puhler A."/>
            <person name="Schwarz W.W."/>
            <person name="Zverlov V.V."/>
            <person name="Schluter A."/>
            <person name="Liebl W."/>
        </authorList>
    </citation>
    <scope>NUCLEOTIDE SEQUENCE [LARGE SCALE GENOMIC DNA]</scope>
    <source>
        <strain evidence="3">SR1</strain>
    </source>
</reference>
<dbReference type="PANTHER" id="PTHR32432">
    <property type="entry name" value="CELL DIVISION PROTEIN FTSA-RELATED"/>
    <property type="match status" value="1"/>
</dbReference>
<dbReference type="InterPro" id="IPR003494">
    <property type="entry name" value="SHS2_FtsA"/>
</dbReference>
<dbReference type="RefSeq" id="WP_101302516.1">
    <property type="nucleotide sequence ID" value="NZ_CP025197.1"/>
</dbReference>
<dbReference type="InterPro" id="IPR005883">
    <property type="entry name" value="PilM"/>
</dbReference>
<dbReference type="NCBIfam" id="TIGR01175">
    <property type="entry name" value="pilM"/>
    <property type="match status" value="1"/>
</dbReference>
<dbReference type="KEGG" id="hsc:HVS_11670"/>
<name>A0A2K9EJR0_9FIRM</name>
<dbReference type="EMBL" id="CP025197">
    <property type="protein sequence ID" value="AUG58223.1"/>
    <property type="molecule type" value="Genomic_DNA"/>
</dbReference>
<dbReference type="PANTHER" id="PTHR32432:SF3">
    <property type="entry name" value="ETHANOLAMINE UTILIZATION PROTEIN EUTJ"/>
    <property type="match status" value="1"/>
</dbReference>
<dbReference type="GO" id="GO:0051301">
    <property type="term" value="P:cell division"/>
    <property type="evidence" value="ECO:0007669"/>
    <property type="project" value="InterPro"/>
</dbReference>
<dbReference type="CDD" id="cd24049">
    <property type="entry name" value="ASKHA_NBD_PilM"/>
    <property type="match status" value="1"/>
</dbReference>
<dbReference type="Proteomes" id="UP000233534">
    <property type="component" value="Chromosome"/>
</dbReference>
<dbReference type="AlphaFoldDB" id="A0A2K9EJR0"/>
<evidence type="ECO:0000259" key="1">
    <source>
        <dbReference type="SMART" id="SM00842"/>
    </source>
</evidence>
<dbReference type="PIRSF" id="PIRSF019169">
    <property type="entry name" value="PilM"/>
    <property type="match status" value="1"/>
</dbReference>
<sequence length="367" mass="41423">MLFPFFKNNYLSIDVGFRNIKVVEVAVNRNNEVYIKNFGIAPTPLNCIKNGVIKNVDAVSSEISRIIRENKMKVKKSKIVMSGTSIISRVFLVEKVKGKDFDTIVMDTITDKMPINPNEHKIDYKILQELNENGKEMVKVFVTAVRKNIINSYIDVLFELGLKPISVDIPANSTAKFFNRDIKVNIDNVKFMNPNRKDLNKDAFAVIDFGSETTIINILRNKILEFNKVILTGSTNLDDAIAKNAHKSIIEAERLKKAYGISIPPPHTTNEEHVKVYKILKEVVDKLLNQIYMCLTFYEARCYGVKVGKIFIIGGGSMLKGLSDYMEQVLQIPVYPVGLLDIDGIDINKNLNSEKLNFLVNAVGITL</sequence>
<dbReference type="Pfam" id="PF11104">
    <property type="entry name" value="PilM_2"/>
    <property type="match status" value="1"/>
</dbReference>
<gene>
    <name evidence="2" type="ORF">HVS_11670</name>
</gene>
<evidence type="ECO:0000313" key="3">
    <source>
        <dbReference type="Proteomes" id="UP000233534"/>
    </source>
</evidence>
<dbReference type="InterPro" id="IPR050696">
    <property type="entry name" value="FtsA/MreB"/>
</dbReference>
<organism evidence="2 3">
    <name type="scientific">Acetivibrio saccincola</name>
    <dbReference type="NCBI Taxonomy" id="1677857"/>
    <lineage>
        <taxon>Bacteria</taxon>
        <taxon>Bacillati</taxon>
        <taxon>Bacillota</taxon>
        <taxon>Clostridia</taxon>
        <taxon>Eubacteriales</taxon>
        <taxon>Oscillospiraceae</taxon>
        <taxon>Acetivibrio</taxon>
    </lineage>
</organism>
<proteinExistence type="predicted"/>
<accession>A0A2K9EJR0</accession>
<dbReference type="SUPFAM" id="SSF53067">
    <property type="entry name" value="Actin-like ATPase domain"/>
    <property type="match status" value="2"/>
</dbReference>
<dbReference type="InterPro" id="IPR043129">
    <property type="entry name" value="ATPase_NBD"/>
</dbReference>
<dbReference type="Gene3D" id="3.30.420.40">
    <property type="match status" value="2"/>
</dbReference>
<keyword evidence="3" id="KW-1185">Reference proteome</keyword>
<protein>
    <submittedName>
        <fullName evidence="2">Competence protein A</fullName>
    </submittedName>
</protein>
<feature type="domain" description="SHS2" evidence="1">
    <location>
        <begin position="10"/>
        <end position="174"/>
    </location>
</feature>
<evidence type="ECO:0000313" key="2">
    <source>
        <dbReference type="EMBL" id="AUG58223.1"/>
    </source>
</evidence>
<dbReference type="Gene3D" id="3.30.1490.300">
    <property type="match status" value="1"/>
</dbReference>